<dbReference type="AlphaFoldDB" id="A0A1T4T900"/>
<name>A0A1T4T900_9ACTN</name>
<dbReference type="RefSeq" id="WP_200813762.1">
    <property type="nucleotide sequence ID" value="NZ_FUWS01000016.1"/>
</dbReference>
<organism evidence="2 3">
    <name type="scientific">Marinactinospora thermotolerans DSM 45154</name>
    <dbReference type="NCBI Taxonomy" id="1122192"/>
    <lineage>
        <taxon>Bacteria</taxon>
        <taxon>Bacillati</taxon>
        <taxon>Actinomycetota</taxon>
        <taxon>Actinomycetes</taxon>
        <taxon>Streptosporangiales</taxon>
        <taxon>Nocardiopsidaceae</taxon>
        <taxon>Marinactinospora</taxon>
    </lineage>
</organism>
<dbReference type="EMBL" id="FUWS01000016">
    <property type="protein sequence ID" value="SKA36942.1"/>
    <property type="molecule type" value="Genomic_DNA"/>
</dbReference>
<evidence type="ECO:0000256" key="1">
    <source>
        <dbReference type="SAM" id="MobiDB-lite"/>
    </source>
</evidence>
<dbReference type="Proteomes" id="UP000190637">
    <property type="component" value="Unassembled WGS sequence"/>
</dbReference>
<reference evidence="2 3" key="1">
    <citation type="submission" date="2017-02" db="EMBL/GenBank/DDBJ databases">
        <authorList>
            <person name="Peterson S.W."/>
        </authorList>
    </citation>
    <scope>NUCLEOTIDE SEQUENCE [LARGE SCALE GENOMIC DNA]</scope>
    <source>
        <strain evidence="2 3">DSM 45154</strain>
    </source>
</reference>
<protein>
    <submittedName>
        <fullName evidence="2">Uncharacterized protein</fullName>
    </submittedName>
</protein>
<gene>
    <name evidence="2" type="ORF">SAMN02745673_04659</name>
</gene>
<sequence>MSTPDDERPVGPFDDDFEVLPDVTADERGYGWGEPDHDNDARLLEERPPHWG</sequence>
<keyword evidence="3" id="KW-1185">Reference proteome</keyword>
<feature type="region of interest" description="Disordered" evidence="1">
    <location>
        <begin position="1"/>
        <end position="52"/>
    </location>
</feature>
<evidence type="ECO:0000313" key="3">
    <source>
        <dbReference type="Proteomes" id="UP000190637"/>
    </source>
</evidence>
<feature type="compositionally biased region" description="Basic and acidic residues" evidence="1">
    <location>
        <begin position="25"/>
        <end position="52"/>
    </location>
</feature>
<proteinExistence type="predicted"/>
<dbReference type="STRING" id="1122192.SAMN02745673_04659"/>
<evidence type="ECO:0000313" key="2">
    <source>
        <dbReference type="EMBL" id="SKA36942.1"/>
    </source>
</evidence>
<accession>A0A1T4T900</accession>